<comment type="caution">
    <text evidence="4">The sequence shown here is derived from an EMBL/GenBank/DDBJ whole genome shotgun (WGS) entry which is preliminary data.</text>
</comment>
<evidence type="ECO:0000313" key="4">
    <source>
        <dbReference type="EMBL" id="MFD1608101.1"/>
    </source>
</evidence>
<sequence length="1000" mass="117872">MKIVRAKIFGFGKWVDMEIEFPSEGPFIIFGENESGKSTFHQFILFMLFGMPPRQRKWYQPKTSSKMGGHLVMSDSEIGEFTIERFDHVKNGEATCMTATGEVYGEDWLRERLQGMNKDTFDSIFSFSALDLNGIKDMHEEELSDVLLSIGLTGSSNVYRVEKQLETRLGELFKPNGKNPTINQQLQLLQQLKKELAAIQQEEATYREKTMESQSLQDKLETLKNQQQELEKENKLLTKMRTAFPFLQEYKHLMSKRQAFQKSIDFPIHGVERLEKLKDSLRPLESEYAILRKNEDSYRRNLAEIDDQRLNQELMDELRTKLEQKQVYAKLIDKQQELQEVTAELKREISRELDELHIDLTQEELSEVSLPFYIEETWKQLKEDKERLAQETIRLEAEKRSLIEEEKYNYEQLEEKKAALLPETEITKIKQRLKQGKESIQLEAIYEADTQRKKNYALEKNKKIKQTNLYLITGIVIALLVSVSAIVLEQTFLFGLAAIIFLLSAGQNIFIKQNVKEMERVLNTPLEFESNTTLSEEEVLKLEQQLDDVEQIRNEMKQIQSDIQRQQVKFMQLEERERSLLEKEARLRQQFEEQYTSYPFLKNINSSYWLDYYHRLRKLLATHHEYEQHLRKLNEIGVELNQLEASIIFFVTKLDSDHSISAAIEAFVYIEKRLENEMELKQRQSHYMELMKEIEEKRLEIVERMNVHKREVAELLQAGHAQTEEEFYENAIYVADKAQFEKDVETNQRQLEVIFPDNRWESIIHEQLDELELSERQKELENNQHQNHKEIERTRALLAEVNAELNRLEGSEAYSQKMHQFELEKEKLNQLAKEWAIIKMEKEVLVETKQRYQTKYLSKVLEETTGFFSIITAGRYTTVLSPQGKQPFQVMSHDGVRYRVDELSHGTMNQLYVSLRLAISKVIAENHQLPFILDDAFVHFDELRVKRMMDVLQKVAIEQQMIMFSCKSDVVKACEELGISIFRLTGETETVKNTHFAISE</sequence>
<dbReference type="RefSeq" id="WP_379597421.1">
    <property type="nucleotide sequence ID" value="NZ_JBHUDE010000046.1"/>
</dbReference>
<reference evidence="5" key="1">
    <citation type="journal article" date="2019" name="Int. J. Syst. Evol. Microbiol.">
        <title>The Global Catalogue of Microorganisms (GCM) 10K type strain sequencing project: providing services to taxonomists for standard genome sequencing and annotation.</title>
        <authorList>
            <consortium name="The Broad Institute Genomics Platform"/>
            <consortium name="The Broad Institute Genome Sequencing Center for Infectious Disease"/>
            <person name="Wu L."/>
            <person name="Ma J."/>
        </authorList>
    </citation>
    <scope>NUCLEOTIDE SEQUENCE [LARGE SCALE GENOMIC DNA]</scope>
    <source>
        <strain evidence="5">CGMCC 1.12376</strain>
    </source>
</reference>
<dbReference type="Gene3D" id="3.40.50.300">
    <property type="entry name" value="P-loop containing nucleotide triphosphate hydrolases"/>
    <property type="match status" value="2"/>
</dbReference>
<dbReference type="Proteomes" id="UP001597221">
    <property type="component" value="Unassembled WGS sequence"/>
</dbReference>
<dbReference type="PANTHER" id="PTHR41259:SF1">
    <property type="entry name" value="DOUBLE-STRAND BREAK REPAIR RAD50 ATPASE, PUTATIVE-RELATED"/>
    <property type="match status" value="1"/>
</dbReference>
<dbReference type="PANTHER" id="PTHR41259">
    <property type="entry name" value="DOUBLE-STRAND BREAK REPAIR RAD50 ATPASE, PUTATIVE-RELATED"/>
    <property type="match status" value="1"/>
</dbReference>
<feature type="coiled-coil region" evidence="1">
    <location>
        <begin position="535"/>
        <end position="646"/>
    </location>
</feature>
<keyword evidence="2" id="KW-1133">Transmembrane helix</keyword>
<keyword evidence="2" id="KW-0472">Membrane</keyword>
<protein>
    <submittedName>
        <fullName evidence="4">AAA family ATPase</fullName>
    </submittedName>
</protein>
<name>A0ABW4HRX5_9BACI</name>
<gene>
    <name evidence="4" type="ORF">ACFSBH_10585</name>
</gene>
<evidence type="ECO:0000256" key="1">
    <source>
        <dbReference type="SAM" id="Coils"/>
    </source>
</evidence>
<keyword evidence="5" id="KW-1185">Reference proteome</keyword>
<evidence type="ECO:0000256" key="2">
    <source>
        <dbReference type="SAM" id="Phobius"/>
    </source>
</evidence>
<feature type="coiled-coil region" evidence="1">
    <location>
        <begin position="764"/>
        <end position="831"/>
    </location>
</feature>
<dbReference type="InterPro" id="IPR027417">
    <property type="entry name" value="P-loop_NTPase"/>
</dbReference>
<evidence type="ECO:0000313" key="5">
    <source>
        <dbReference type="Proteomes" id="UP001597221"/>
    </source>
</evidence>
<keyword evidence="2" id="KW-0812">Transmembrane</keyword>
<dbReference type="InterPro" id="IPR038734">
    <property type="entry name" value="YhaN_AAA"/>
</dbReference>
<organism evidence="4 5">
    <name type="scientific">Oceanobacillus luteolus</name>
    <dbReference type="NCBI Taxonomy" id="1274358"/>
    <lineage>
        <taxon>Bacteria</taxon>
        <taxon>Bacillati</taxon>
        <taxon>Bacillota</taxon>
        <taxon>Bacilli</taxon>
        <taxon>Bacillales</taxon>
        <taxon>Bacillaceae</taxon>
        <taxon>Oceanobacillus</taxon>
    </lineage>
</organism>
<keyword evidence="1" id="KW-0175">Coiled coil</keyword>
<feature type="coiled-coil region" evidence="1">
    <location>
        <begin position="182"/>
        <end position="243"/>
    </location>
</feature>
<feature type="domain" description="YhaN AAA" evidence="3">
    <location>
        <begin position="1"/>
        <end position="202"/>
    </location>
</feature>
<accession>A0ABW4HRX5</accession>
<feature type="transmembrane region" description="Helical" evidence="2">
    <location>
        <begin position="493"/>
        <end position="511"/>
    </location>
</feature>
<proteinExistence type="predicted"/>
<dbReference type="EMBL" id="JBHUDE010000046">
    <property type="protein sequence ID" value="MFD1608101.1"/>
    <property type="molecule type" value="Genomic_DNA"/>
</dbReference>
<feature type="coiled-coil region" evidence="1">
    <location>
        <begin position="328"/>
        <end position="416"/>
    </location>
</feature>
<dbReference type="SUPFAM" id="SSF52540">
    <property type="entry name" value="P-loop containing nucleoside triphosphate hydrolases"/>
    <property type="match status" value="1"/>
</dbReference>
<evidence type="ECO:0000259" key="3">
    <source>
        <dbReference type="Pfam" id="PF13514"/>
    </source>
</evidence>
<feature type="transmembrane region" description="Helical" evidence="2">
    <location>
        <begin position="469"/>
        <end position="487"/>
    </location>
</feature>
<dbReference type="Pfam" id="PF13514">
    <property type="entry name" value="AAA_27"/>
    <property type="match status" value="1"/>
</dbReference>